<evidence type="ECO:0000313" key="2">
    <source>
        <dbReference type="Proteomes" id="UP000258309"/>
    </source>
</evidence>
<feature type="non-terminal residue" evidence="1">
    <location>
        <position position="1"/>
    </location>
</feature>
<sequence>MQDGTLNVATHPWFLVDPDLKNHAFGPRPPRSLFFRPRLIQFRQAGYPDTSQTMETSGQAQVKLYPRLNFITVLDPGDLKQPNQRKAVRSHAACYQNLDNSQVFKHHIRAQPARKRRRKATRYSEFIILSQPQPNIEFLSNKTSRQTTDLSPGPAMMILGQGRVDPFRTYPVPYEPFIPRLVDHYLVNMAIDMPELDEPDKPGLLRTRWFPLVLTEAATFQVIMLIAASHFVSLLGSFEHGLGLLKLKSNAICLLGDALAAEGPTDQLIGAVAKMASYEAMFGELDTYEMHMEGLVKMIELRGGLHSLGLSGMLAKICVWIDRNSSILHNTRLHFISVPDELLAHANLTRFLADI</sequence>
<proteinExistence type="predicted"/>
<dbReference type="Proteomes" id="UP000258309">
    <property type="component" value="Unassembled WGS sequence"/>
</dbReference>
<dbReference type="Pfam" id="PF11951">
    <property type="entry name" value="Fungal_trans_2"/>
    <property type="match status" value="1"/>
</dbReference>
<dbReference type="AlphaFoldDB" id="A0A3E2GVK1"/>
<dbReference type="EMBL" id="NCSJ02000370">
    <property type="protein sequence ID" value="RFU25057.1"/>
    <property type="molecule type" value="Genomic_DNA"/>
</dbReference>
<comment type="caution">
    <text evidence="1">The sequence shown here is derived from an EMBL/GenBank/DDBJ whole genome shotgun (WGS) entry which is preliminary data.</text>
</comment>
<feature type="non-terminal residue" evidence="1">
    <location>
        <position position="355"/>
    </location>
</feature>
<dbReference type="OMA" id="YFPGATF"/>
<reference evidence="1 2" key="1">
    <citation type="submission" date="2018-05" db="EMBL/GenBank/DDBJ databases">
        <title>Draft genome sequence of Scytalidium lignicola DSM 105466, a ubiquitous saprotrophic fungus.</title>
        <authorList>
            <person name="Buettner E."/>
            <person name="Gebauer A.M."/>
            <person name="Hofrichter M."/>
            <person name="Liers C."/>
            <person name="Kellner H."/>
        </authorList>
    </citation>
    <scope>NUCLEOTIDE SEQUENCE [LARGE SCALE GENOMIC DNA]</scope>
    <source>
        <strain evidence="1 2">DSM 105466</strain>
    </source>
</reference>
<evidence type="ECO:0000313" key="1">
    <source>
        <dbReference type="EMBL" id="RFU25057.1"/>
    </source>
</evidence>
<keyword evidence="2" id="KW-1185">Reference proteome</keyword>
<accession>A0A3E2GVK1</accession>
<dbReference type="OrthoDB" id="4159781at2759"/>
<dbReference type="STRING" id="5539.A0A3E2GVK1"/>
<dbReference type="PANTHER" id="PTHR37540:SF5">
    <property type="entry name" value="TRANSCRIPTION FACTOR DOMAIN-CONTAINING PROTEIN"/>
    <property type="match status" value="1"/>
</dbReference>
<protein>
    <submittedName>
        <fullName evidence="1">Uncharacterized protein</fullName>
    </submittedName>
</protein>
<organism evidence="1 2">
    <name type="scientific">Scytalidium lignicola</name>
    <name type="common">Hyphomycete</name>
    <dbReference type="NCBI Taxonomy" id="5539"/>
    <lineage>
        <taxon>Eukaryota</taxon>
        <taxon>Fungi</taxon>
        <taxon>Dikarya</taxon>
        <taxon>Ascomycota</taxon>
        <taxon>Pezizomycotina</taxon>
        <taxon>Leotiomycetes</taxon>
        <taxon>Leotiomycetes incertae sedis</taxon>
        <taxon>Scytalidium</taxon>
    </lineage>
</organism>
<dbReference type="PANTHER" id="PTHR37540">
    <property type="entry name" value="TRANSCRIPTION FACTOR (ACR-2), PUTATIVE-RELATED-RELATED"/>
    <property type="match status" value="1"/>
</dbReference>
<dbReference type="InterPro" id="IPR021858">
    <property type="entry name" value="Fun_TF"/>
</dbReference>
<gene>
    <name evidence="1" type="ORF">B7463_g11288</name>
</gene>
<name>A0A3E2GVK1_SCYLI</name>